<accession>A0A918C144</accession>
<evidence type="ECO:0000313" key="2">
    <source>
        <dbReference type="EMBL" id="GGR00379.1"/>
    </source>
</evidence>
<proteinExistence type="predicted"/>
<dbReference type="Proteomes" id="UP000603865">
    <property type="component" value="Unassembled WGS sequence"/>
</dbReference>
<reference evidence="2" key="2">
    <citation type="submission" date="2020-09" db="EMBL/GenBank/DDBJ databases">
        <authorList>
            <person name="Sun Q."/>
            <person name="Ohkuma M."/>
        </authorList>
    </citation>
    <scope>NUCLEOTIDE SEQUENCE</scope>
    <source>
        <strain evidence="2">JCM 31311</strain>
    </source>
</reference>
<organism evidence="2 3">
    <name type="scientific">Deinococcus ruber</name>
    <dbReference type="NCBI Taxonomy" id="1848197"/>
    <lineage>
        <taxon>Bacteria</taxon>
        <taxon>Thermotogati</taxon>
        <taxon>Deinococcota</taxon>
        <taxon>Deinococci</taxon>
        <taxon>Deinococcales</taxon>
        <taxon>Deinococcaceae</taxon>
        <taxon>Deinococcus</taxon>
    </lineage>
</organism>
<keyword evidence="3" id="KW-1185">Reference proteome</keyword>
<evidence type="ECO:0000256" key="1">
    <source>
        <dbReference type="SAM" id="MobiDB-lite"/>
    </source>
</evidence>
<gene>
    <name evidence="2" type="ORF">GCM10008957_11460</name>
</gene>
<name>A0A918C144_9DEIO</name>
<reference evidence="2" key="1">
    <citation type="journal article" date="2014" name="Int. J. Syst. Evol. Microbiol.">
        <title>Complete genome sequence of Corynebacterium casei LMG S-19264T (=DSM 44701T), isolated from a smear-ripened cheese.</title>
        <authorList>
            <consortium name="US DOE Joint Genome Institute (JGI-PGF)"/>
            <person name="Walter F."/>
            <person name="Albersmeier A."/>
            <person name="Kalinowski J."/>
            <person name="Ruckert C."/>
        </authorList>
    </citation>
    <scope>NUCLEOTIDE SEQUENCE</scope>
    <source>
        <strain evidence="2">JCM 31311</strain>
    </source>
</reference>
<evidence type="ECO:0000313" key="3">
    <source>
        <dbReference type="Proteomes" id="UP000603865"/>
    </source>
</evidence>
<feature type="region of interest" description="Disordered" evidence="1">
    <location>
        <begin position="39"/>
        <end position="58"/>
    </location>
</feature>
<sequence>MNPDHWTMYHLFDPFIHPTDEKNIQHHEECKCSMVLQQQNGNDRPNDQHADGIPNIRQQGCQNHAGGCLIVNDRGSEGVIKGKAQGEKAQDTD</sequence>
<dbReference type="EMBL" id="BMQL01000004">
    <property type="protein sequence ID" value="GGR00379.1"/>
    <property type="molecule type" value="Genomic_DNA"/>
</dbReference>
<feature type="region of interest" description="Disordered" evidence="1">
    <location>
        <begin position="74"/>
        <end position="93"/>
    </location>
</feature>
<dbReference type="AlphaFoldDB" id="A0A918C144"/>
<feature type="compositionally biased region" description="Basic and acidic residues" evidence="1">
    <location>
        <begin position="84"/>
        <end position="93"/>
    </location>
</feature>
<protein>
    <submittedName>
        <fullName evidence="2">Uncharacterized protein</fullName>
    </submittedName>
</protein>
<comment type="caution">
    <text evidence="2">The sequence shown here is derived from an EMBL/GenBank/DDBJ whole genome shotgun (WGS) entry which is preliminary data.</text>
</comment>